<reference evidence="1" key="1">
    <citation type="submission" date="2021-01" db="EMBL/GenBank/DDBJ databases">
        <authorList>
            <consortium name="Genoscope - CEA"/>
            <person name="William W."/>
        </authorList>
    </citation>
    <scope>NUCLEOTIDE SEQUENCE</scope>
</reference>
<proteinExistence type="predicted"/>
<dbReference type="EMBL" id="CAJJDN010000099">
    <property type="protein sequence ID" value="CAD8112040.1"/>
    <property type="molecule type" value="Genomic_DNA"/>
</dbReference>
<keyword evidence="2" id="KW-1185">Reference proteome</keyword>
<name>A0A8S1QCB9_9CILI</name>
<comment type="caution">
    <text evidence="1">The sequence shown here is derived from an EMBL/GenBank/DDBJ whole genome shotgun (WGS) entry which is preliminary data.</text>
</comment>
<sequence length="174" mass="20512">MLSYFLKIAKLKFQIQIVSQHRYKNFFHLISNTQLKTQKSELMISIVQLKIIRIKLNQEKQDGIPIFQIQIIKLQLVICGGMYKQLNNYFCRANKLDLIFQLTIKSKDIYVKSISGFNSLFFQEIEMIYNIGSDFSNVIITFEIEQFKIFKIINSICYQNSEKQKAASIFQSKI</sequence>
<protein>
    <submittedName>
        <fullName evidence="1">Uncharacterized protein</fullName>
    </submittedName>
</protein>
<organism evidence="1 2">
    <name type="scientific">Paramecium sonneborni</name>
    <dbReference type="NCBI Taxonomy" id="65129"/>
    <lineage>
        <taxon>Eukaryota</taxon>
        <taxon>Sar</taxon>
        <taxon>Alveolata</taxon>
        <taxon>Ciliophora</taxon>
        <taxon>Intramacronucleata</taxon>
        <taxon>Oligohymenophorea</taxon>
        <taxon>Peniculida</taxon>
        <taxon>Parameciidae</taxon>
        <taxon>Paramecium</taxon>
    </lineage>
</organism>
<dbReference type="AlphaFoldDB" id="A0A8S1QCB9"/>
<evidence type="ECO:0000313" key="1">
    <source>
        <dbReference type="EMBL" id="CAD8112040.1"/>
    </source>
</evidence>
<dbReference type="Proteomes" id="UP000692954">
    <property type="component" value="Unassembled WGS sequence"/>
</dbReference>
<evidence type="ECO:0000313" key="2">
    <source>
        <dbReference type="Proteomes" id="UP000692954"/>
    </source>
</evidence>
<gene>
    <name evidence="1" type="ORF">PSON_ATCC_30995.1.T0990203</name>
</gene>
<accession>A0A8S1QCB9</accession>